<dbReference type="GO" id="GO:0004347">
    <property type="term" value="F:glucose-6-phosphate isomerase activity"/>
    <property type="evidence" value="ECO:0007669"/>
    <property type="project" value="UniProtKB-EC"/>
</dbReference>
<dbReference type="GO" id="GO:0006096">
    <property type="term" value="P:glycolytic process"/>
    <property type="evidence" value="ECO:0007669"/>
    <property type="project" value="UniProtKB-UniPathway"/>
</dbReference>
<dbReference type="STRING" id="1797714.A3D04_01305"/>
<dbReference type="EMBL" id="MFBD01000008">
    <property type="protein sequence ID" value="OGD89256.1"/>
    <property type="molecule type" value="Genomic_DNA"/>
</dbReference>
<comment type="caution">
    <text evidence="8">The sequence shown here is derived from an EMBL/GenBank/DDBJ whole genome shotgun (WGS) entry which is preliminary data.</text>
</comment>
<dbReference type="SUPFAM" id="SSF51182">
    <property type="entry name" value="RmlC-like cupins"/>
    <property type="match status" value="1"/>
</dbReference>
<evidence type="ECO:0000313" key="8">
    <source>
        <dbReference type="EMBL" id="OGD89256.1"/>
    </source>
</evidence>
<dbReference type="InterPro" id="IPR011051">
    <property type="entry name" value="RmlC_Cupin_sf"/>
</dbReference>
<dbReference type="Proteomes" id="UP000177369">
    <property type="component" value="Unassembled WGS sequence"/>
</dbReference>
<dbReference type="Gene3D" id="2.60.120.10">
    <property type="entry name" value="Jelly Rolls"/>
    <property type="match status" value="1"/>
</dbReference>
<dbReference type="EC" id="5.3.1.9" evidence="3"/>
<accession>A0A1F5GBM6</accession>
<dbReference type="Pfam" id="PF06560">
    <property type="entry name" value="GPI"/>
    <property type="match status" value="1"/>
</dbReference>
<dbReference type="GO" id="GO:0005737">
    <property type="term" value="C:cytoplasm"/>
    <property type="evidence" value="ECO:0007669"/>
    <property type="project" value="InterPro"/>
</dbReference>
<organism evidence="8 9">
    <name type="scientific">Candidatus Curtissbacteria bacterium RIFCSPHIGHO2_02_FULL_40_16b</name>
    <dbReference type="NCBI Taxonomy" id="1797714"/>
    <lineage>
        <taxon>Bacteria</taxon>
        <taxon>Candidatus Curtissiibacteriota</taxon>
    </lineage>
</organism>
<sequence>MTDYSAKRYGPRLNEMMKDVLMEPDVHGPEAHYHMVRGGKDLRNITIWESGKVGKEYIKTYGHYHVGAISETYWIVYGEGITIAQKRMAGSDGEPIDDEIEEIRIVKVKMGDAVYMPRGWAHAAVNIGKTFFVTADDSPVNFEDVEPSSLPGHADYEPIKKMRGMAYYIVEEHGEPTLVKNPAYKKVPDAEIEDWRPEFAKKE</sequence>
<evidence type="ECO:0000256" key="2">
    <source>
        <dbReference type="ARBA" id="ARBA00006542"/>
    </source>
</evidence>
<comment type="similarity">
    <text evidence="2">Belongs to the archaeal-type GPI family.</text>
</comment>
<dbReference type="UniPathway" id="UPA00109">
    <property type="reaction ID" value="UER00181"/>
</dbReference>
<dbReference type="InterPro" id="IPR010551">
    <property type="entry name" value="G6P_isomerase_prok"/>
</dbReference>
<evidence type="ECO:0000256" key="4">
    <source>
        <dbReference type="ARBA" id="ARBA00022432"/>
    </source>
</evidence>
<evidence type="ECO:0000256" key="3">
    <source>
        <dbReference type="ARBA" id="ARBA00011952"/>
    </source>
</evidence>
<evidence type="ECO:0000259" key="7">
    <source>
        <dbReference type="Pfam" id="PF06560"/>
    </source>
</evidence>
<keyword evidence="5" id="KW-0324">Glycolysis</keyword>
<evidence type="ECO:0000256" key="6">
    <source>
        <dbReference type="ARBA" id="ARBA00029321"/>
    </source>
</evidence>
<comment type="pathway">
    <text evidence="1">Carbohydrate degradation; glycolysis; D-glyceraldehyde 3-phosphate and glycerone phosphate from D-glucose: step 2/4.</text>
</comment>
<keyword evidence="4" id="KW-0312">Gluconeogenesis</keyword>
<comment type="catalytic activity">
    <reaction evidence="6">
        <text>alpha-D-glucose 6-phosphate = beta-D-fructose 6-phosphate</text>
        <dbReference type="Rhea" id="RHEA:11816"/>
        <dbReference type="ChEBI" id="CHEBI:57634"/>
        <dbReference type="ChEBI" id="CHEBI:58225"/>
        <dbReference type="EC" id="5.3.1.9"/>
    </reaction>
</comment>
<dbReference type="AlphaFoldDB" id="A0A1F5GBM6"/>
<gene>
    <name evidence="8" type="ORF">A3D04_01305</name>
</gene>
<evidence type="ECO:0000256" key="1">
    <source>
        <dbReference type="ARBA" id="ARBA00004926"/>
    </source>
</evidence>
<name>A0A1F5GBM6_9BACT</name>
<dbReference type="InterPro" id="IPR014710">
    <property type="entry name" value="RmlC-like_jellyroll"/>
</dbReference>
<evidence type="ECO:0000256" key="5">
    <source>
        <dbReference type="ARBA" id="ARBA00023152"/>
    </source>
</evidence>
<proteinExistence type="inferred from homology"/>
<protein>
    <recommendedName>
        <fullName evidence="3">glucose-6-phosphate isomerase</fullName>
        <ecNumber evidence="3">5.3.1.9</ecNumber>
    </recommendedName>
</protein>
<dbReference type="GO" id="GO:0006094">
    <property type="term" value="P:gluconeogenesis"/>
    <property type="evidence" value="ECO:0007669"/>
    <property type="project" value="UniProtKB-KW"/>
</dbReference>
<reference evidence="8 9" key="1">
    <citation type="journal article" date="2016" name="Nat. Commun.">
        <title>Thousands of microbial genomes shed light on interconnected biogeochemical processes in an aquifer system.</title>
        <authorList>
            <person name="Anantharaman K."/>
            <person name="Brown C.T."/>
            <person name="Hug L.A."/>
            <person name="Sharon I."/>
            <person name="Castelle C.J."/>
            <person name="Probst A.J."/>
            <person name="Thomas B.C."/>
            <person name="Singh A."/>
            <person name="Wilkins M.J."/>
            <person name="Karaoz U."/>
            <person name="Brodie E.L."/>
            <person name="Williams K.H."/>
            <person name="Hubbard S.S."/>
            <person name="Banfield J.F."/>
        </authorList>
    </citation>
    <scope>NUCLEOTIDE SEQUENCE [LARGE SCALE GENOMIC DNA]</scope>
</reference>
<evidence type="ECO:0000313" key="9">
    <source>
        <dbReference type="Proteomes" id="UP000177369"/>
    </source>
</evidence>
<feature type="domain" description="Glucose-6-phosphate isomerase prokaryote" evidence="7">
    <location>
        <begin position="44"/>
        <end position="174"/>
    </location>
</feature>